<dbReference type="SUPFAM" id="SSF49785">
    <property type="entry name" value="Galactose-binding domain-like"/>
    <property type="match status" value="1"/>
</dbReference>
<dbReference type="GeneID" id="92048139"/>
<dbReference type="InterPro" id="IPR050585">
    <property type="entry name" value="Xaa-Pro_dipeptidyl-ppase/CocE"/>
</dbReference>
<feature type="region of interest" description="Disordered" evidence="2">
    <location>
        <begin position="1"/>
        <end position="23"/>
    </location>
</feature>
<keyword evidence="5" id="KW-1185">Reference proteome</keyword>
<dbReference type="InterPro" id="IPR005674">
    <property type="entry name" value="CocE/Ser_esterase"/>
</dbReference>
<evidence type="ECO:0000313" key="4">
    <source>
        <dbReference type="EMBL" id="KAK8070561.1"/>
    </source>
</evidence>
<accession>A0ABR1VH45</accession>
<dbReference type="SMART" id="SM00939">
    <property type="entry name" value="PepX_C"/>
    <property type="match status" value="1"/>
</dbReference>
<dbReference type="RefSeq" id="XP_066664369.1">
    <property type="nucleotide sequence ID" value="XM_066815079.1"/>
</dbReference>
<evidence type="ECO:0000256" key="2">
    <source>
        <dbReference type="SAM" id="MobiDB-lite"/>
    </source>
</evidence>
<dbReference type="InterPro" id="IPR029058">
    <property type="entry name" value="AB_hydrolase_fold"/>
</dbReference>
<dbReference type="InterPro" id="IPR013736">
    <property type="entry name" value="Xaa-Pro_dipept_C"/>
</dbReference>
<reference evidence="4 5" key="1">
    <citation type="submission" date="2023-01" db="EMBL/GenBank/DDBJ databases">
        <title>Analysis of 21 Apiospora genomes using comparative genomics revels a genus with tremendous synthesis potential of carbohydrate active enzymes and secondary metabolites.</title>
        <authorList>
            <person name="Sorensen T."/>
        </authorList>
    </citation>
    <scope>NUCLEOTIDE SEQUENCE [LARGE SCALE GENOMIC DNA]</scope>
    <source>
        <strain evidence="4 5">CBS 114990</strain>
    </source>
</reference>
<evidence type="ECO:0000313" key="5">
    <source>
        <dbReference type="Proteomes" id="UP001433268"/>
    </source>
</evidence>
<evidence type="ECO:0000256" key="1">
    <source>
        <dbReference type="ARBA" id="ARBA00022801"/>
    </source>
</evidence>
<protein>
    <recommendedName>
        <fullName evidence="3">Xaa-Pro dipeptidyl-peptidase C-terminal domain-containing protein</fullName>
    </recommendedName>
</protein>
<evidence type="ECO:0000259" key="3">
    <source>
        <dbReference type="SMART" id="SM00939"/>
    </source>
</evidence>
<dbReference type="Proteomes" id="UP001433268">
    <property type="component" value="Unassembled WGS sequence"/>
</dbReference>
<dbReference type="PANTHER" id="PTHR43056">
    <property type="entry name" value="PEPTIDASE S9 PROLYL OLIGOPEPTIDASE"/>
    <property type="match status" value="1"/>
</dbReference>
<comment type="caution">
    <text evidence="4">The sequence shown here is derived from an EMBL/GenBank/DDBJ whole genome shotgun (WGS) entry which is preliminary data.</text>
</comment>
<dbReference type="PANTHER" id="PTHR43056:SF10">
    <property type="entry name" value="COCE_NOND FAMILY, PUTATIVE (AFU_ORTHOLOGUE AFUA_7G00600)-RELATED"/>
    <property type="match status" value="1"/>
</dbReference>
<feature type="domain" description="Xaa-Pro dipeptidyl-peptidase C-terminal" evidence="3">
    <location>
        <begin position="319"/>
        <end position="543"/>
    </location>
</feature>
<dbReference type="Pfam" id="PF02129">
    <property type="entry name" value="Peptidase_S15"/>
    <property type="match status" value="1"/>
</dbReference>
<dbReference type="InterPro" id="IPR000383">
    <property type="entry name" value="Xaa-Pro-like_dom"/>
</dbReference>
<sequence length="547" mass="62018">MILTKPPVVPIGEPKAGEGGYQPPQPQIRRWNGSGHKALTCDIQVDHDFSLKMRDGATLYMDIYRPAHTDAKVPAIICWSPFGKKFNGLMSLQLMTPWNLGVPDDALSGLEKFEAPDPADWVARGYAIVNVDSRGTGDSEGVMATMGTQEAEDGYDTIEGIAKQGWCSGRIGLAGNSHLAIIQWFIAALRPPSLKAIAPWEGCGDLYREQFGRGGIYAGDLFDKLIVKYMLKGRHGMESFKEMWKQHPLSNWWWEDKRPDMKKINVPTYITGTWTNTMHGMGAIRGWLEVDSPHKWLRWHPWQEWYDLWGNPQAKTELMQFFDYFLKGETDNGWDQTPRVRMAVLKFGKSDPLENVVEDDFPMARTEYKKLYLQPDSQLAFDPPQQQGLATYNSESNEDAATFTYTFPRKTQIVGMPKAVFYMSCDDYDDMDIYVLIEKLDKDGKPMLNLNIPWKGIPVQSFDEFTREQSTEVTEEKIQPLGTVVKLDIGIWAMGIEYEAGESLRVVVSGRNKAVNNFGTSEWVDNKGTHKVHFGGEYASHVILPFV</sequence>
<dbReference type="EMBL" id="JAQQWN010000008">
    <property type="protein sequence ID" value="KAK8070561.1"/>
    <property type="molecule type" value="Genomic_DNA"/>
</dbReference>
<dbReference type="NCBIfam" id="TIGR00976">
    <property type="entry name" value="CocE_NonD"/>
    <property type="match status" value="1"/>
</dbReference>
<dbReference type="Gene3D" id="1.10.3020.20">
    <property type="match status" value="1"/>
</dbReference>
<organism evidence="4 5">
    <name type="scientific">Apiospora hydei</name>
    <dbReference type="NCBI Taxonomy" id="1337664"/>
    <lineage>
        <taxon>Eukaryota</taxon>
        <taxon>Fungi</taxon>
        <taxon>Dikarya</taxon>
        <taxon>Ascomycota</taxon>
        <taxon>Pezizomycotina</taxon>
        <taxon>Sordariomycetes</taxon>
        <taxon>Xylariomycetidae</taxon>
        <taxon>Amphisphaeriales</taxon>
        <taxon>Apiosporaceae</taxon>
        <taxon>Apiospora</taxon>
    </lineage>
</organism>
<dbReference type="InterPro" id="IPR008979">
    <property type="entry name" value="Galactose-bd-like_sf"/>
</dbReference>
<proteinExistence type="predicted"/>
<keyword evidence="1" id="KW-0378">Hydrolase</keyword>
<dbReference type="Pfam" id="PF08530">
    <property type="entry name" value="PepX_C"/>
    <property type="match status" value="1"/>
</dbReference>
<name>A0ABR1VH45_9PEZI</name>
<dbReference type="Gene3D" id="2.60.120.260">
    <property type="entry name" value="Galactose-binding domain-like"/>
    <property type="match status" value="1"/>
</dbReference>
<dbReference type="Gene3D" id="3.40.50.1820">
    <property type="entry name" value="alpha/beta hydrolase"/>
    <property type="match status" value="1"/>
</dbReference>
<dbReference type="SUPFAM" id="SSF53474">
    <property type="entry name" value="alpha/beta-Hydrolases"/>
    <property type="match status" value="1"/>
</dbReference>
<gene>
    <name evidence="4" type="ORF">PG997_010764</name>
</gene>